<evidence type="ECO:0000313" key="2">
    <source>
        <dbReference type="EMBL" id="EDM03586.1"/>
    </source>
</evidence>
<evidence type="ECO:0000313" key="3">
    <source>
        <dbReference type="Proteomes" id="UP000234681"/>
    </source>
</evidence>
<dbReference type="EMBL" id="CH473947">
    <property type="protein sequence ID" value="EDM03586.1"/>
    <property type="molecule type" value="Genomic_DNA"/>
</dbReference>
<name>A6HC31_RAT</name>
<dbReference type="Proteomes" id="UP000234681">
    <property type="component" value="Chromosome 6"/>
</dbReference>
<dbReference type="AlphaFoldDB" id="A6HC31"/>
<evidence type="ECO:0000256" key="1">
    <source>
        <dbReference type="SAM" id="MobiDB-lite"/>
    </source>
</evidence>
<feature type="compositionally biased region" description="Basic residues" evidence="1">
    <location>
        <begin position="45"/>
        <end position="58"/>
    </location>
</feature>
<feature type="compositionally biased region" description="Basic and acidic residues" evidence="1">
    <location>
        <begin position="10"/>
        <end position="27"/>
    </location>
</feature>
<gene>
    <name evidence="2" type="ORF">rCG_62014</name>
</gene>
<feature type="region of interest" description="Disordered" evidence="1">
    <location>
        <begin position="1"/>
        <end position="58"/>
    </location>
</feature>
<protein>
    <submittedName>
        <fullName evidence="2">RCG62014</fullName>
    </submittedName>
</protein>
<reference evidence="3" key="1">
    <citation type="submission" date="2005-09" db="EMBL/GenBank/DDBJ databases">
        <authorList>
            <person name="Mural R.J."/>
            <person name="Li P.W."/>
            <person name="Adams M.D."/>
            <person name="Amanatides P.G."/>
            <person name="Baden-Tillson H."/>
            <person name="Barnstead M."/>
            <person name="Chin S.H."/>
            <person name="Dew I."/>
            <person name="Evans C.A."/>
            <person name="Ferriera S."/>
            <person name="Flanigan M."/>
            <person name="Fosler C."/>
            <person name="Glodek A."/>
            <person name="Gu Z."/>
            <person name="Holt R.A."/>
            <person name="Jennings D."/>
            <person name="Kraft C.L."/>
            <person name="Lu F."/>
            <person name="Nguyen T."/>
            <person name="Nusskern D.R."/>
            <person name="Pfannkoch C.M."/>
            <person name="Sitter C."/>
            <person name="Sutton G.G."/>
            <person name="Venter J.C."/>
            <person name="Wang Z."/>
            <person name="Woodage T."/>
            <person name="Zheng X.H."/>
            <person name="Zhong F."/>
        </authorList>
    </citation>
    <scope>NUCLEOTIDE SEQUENCE [LARGE SCALE GENOMIC DNA]</scope>
    <source>
        <strain>BN</strain>
        <strain evidence="3">Sprague-Dawley</strain>
    </source>
</reference>
<proteinExistence type="predicted"/>
<sequence length="58" mass="6790">MEEESPSSLSKEDLQKAGMKQKEEKTLRFSPSLHTRRDTLSRNCKMIKKRSRSPKNKP</sequence>
<accession>A6HC31</accession>
<organism evidence="2 3">
    <name type="scientific">Rattus norvegicus</name>
    <name type="common">Rat</name>
    <dbReference type="NCBI Taxonomy" id="10116"/>
    <lineage>
        <taxon>Eukaryota</taxon>
        <taxon>Metazoa</taxon>
        <taxon>Chordata</taxon>
        <taxon>Craniata</taxon>
        <taxon>Vertebrata</taxon>
        <taxon>Euteleostomi</taxon>
        <taxon>Mammalia</taxon>
        <taxon>Eutheria</taxon>
        <taxon>Euarchontoglires</taxon>
        <taxon>Glires</taxon>
        <taxon>Rodentia</taxon>
        <taxon>Myomorpha</taxon>
        <taxon>Muroidea</taxon>
        <taxon>Muridae</taxon>
        <taxon>Murinae</taxon>
        <taxon>Rattus</taxon>
    </lineage>
</organism>